<evidence type="ECO:0000259" key="11">
    <source>
        <dbReference type="PROSITE" id="PS50208"/>
    </source>
</evidence>
<evidence type="ECO:0000259" key="10">
    <source>
        <dbReference type="PROSITE" id="PS50207"/>
    </source>
</evidence>
<keyword evidence="2" id="KW-0645">Protease</keyword>
<keyword evidence="13" id="KW-1185">Reference proteome</keyword>
<evidence type="ECO:0000256" key="1">
    <source>
        <dbReference type="ARBA" id="ARBA00010134"/>
    </source>
</evidence>
<keyword evidence="4" id="KW-0378">Hydrolase</keyword>
<dbReference type="InterPro" id="IPR052039">
    <property type="entry name" value="Caspase-related_regulators"/>
</dbReference>
<evidence type="ECO:0000313" key="12">
    <source>
        <dbReference type="EMBL" id="KAJ8023178.1"/>
    </source>
</evidence>
<dbReference type="OrthoDB" id="6116485at2759"/>
<dbReference type="SUPFAM" id="SSF52129">
    <property type="entry name" value="Caspase-like"/>
    <property type="match status" value="1"/>
</dbReference>
<evidence type="ECO:0000256" key="5">
    <source>
        <dbReference type="ARBA" id="ARBA00022807"/>
    </source>
</evidence>
<evidence type="ECO:0000256" key="2">
    <source>
        <dbReference type="ARBA" id="ARBA00022670"/>
    </source>
</evidence>
<dbReference type="InterPro" id="IPR011600">
    <property type="entry name" value="Pept_C14_caspase"/>
</dbReference>
<dbReference type="InterPro" id="IPR033139">
    <property type="entry name" value="Caspase_cys_AS"/>
</dbReference>
<feature type="active site" evidence="7">
    <location>
        <position position="149"/>
    </location>
</feature>
<accession>A0A9Q1BF54</accession>
<dbReference type="InterPro" id="IPR002138">
    <property type="entry name" value="Pept_C14_p10"/>
</dbReference>
<dbReference type="PANTHER" id="PTHR22576">
    <property type="entry name" value="MUCOSA ASSOCIATED LYMPHOID TISSUE LYMPHOMA TRANSLOCATION PROTEIN 1/PARACASPASE"/>
    <property type="match status" value="1"/>
</dbReference>
<sequence>MTTDTDAGPSRIKEKLKGLLPRTSEQEVATDASQEIASWTSSRRISDDQSMHSSEFPYFSMQHKRRGTALIFNIEHFKYMPTRRGTDRDEKHLEQCLRKLGFDVVVKENSTADQIKREIISGKSVLFISTAAQEDHRDDDCFLCVFLTHGDDGVIHGSDSLTSKPHTSVKLQEDVFDQFRGEKCETLIGKPKIFVIQACRGETFESGVLEADSVEVDSKMAKAEVEEGNKPTIPSGADFLICYSSSQGFYSFRNTQDGSWYVSALCEELTRHGTEEELTKILTKVHHRVSRRSSKSSDPTVAGKKQMPCYASMLTKQLLFSSR</sequence>
<comment type="caution">
    <text evidence="12">The sequence shown here is derived from an EMBL/GenBank/DDBJ whole genome shotgun (WGS) entry which is preliminary data.</text>
</comment>
<proteinExistence type="inferred from homology"/>
<gene>
    <name evidence="12" type="ORF">HOLleu_38283</name>
</gene>
<dbReference type="PROSITE" id="PS50208">
    <property type="entry name" value="CASPASE_P20"/>
    <property type="match status" value="1"/>
</dbReference>
<dbReference type="InterPro" id="IPR016129">
    <property type="entry name" value="Caspase_his_AS"/>
</dbReference>
<dbReference type="AlphaFoldDB" id="A0A9Q1BF54"/>
<organism evidence="12 13">
    <name type="scientific">Holothuria leucospilota</name>
    <name type="common">Black long sea cucumber</name>
    <name type="synonym">Mertensiothuria leucospilota</name>
    <dbReference type="NCBI Taxonomy" id="206669"/>
    <lineage>
        <taxon>Eukaryota</taxon>
        <taxon>Metazoa</taxon>
        <taxon>Echinodermata</taxon>
        <taxon>Eleutherozoa</taxon>
        <taxon>Echinozoa</taxon>
        <taxon>Holothuroidea</taxon>
        <taxon>Aspidochirotacea</taxon>
        <taxon>Aspidochirotida</taxon>
        <taxon>Holothuriidae</taxon>
        <taxon>Holothuria</taxon>
    </lineage>
</organism>
<evidence type="ECO:0000256" key="7">
    <source>
        <dbReference type="PIRSR" id="PIRSR038001-1"/>
    </source>
</evidence>
<dbReference type="PROSITE" id="PS50207">
    <property type="entry name" value="CASPASE_P10"/>
    <property type="match status" value="1"/>
</dbReference>
<dbReference type="Proteomes" id="UP001152320">
    <property type="component" value="Chromosome 20"/>
</dbReference>
<dbReference type="GO" id="GO:0006915">
    <property type="term" value="P:apoptotic process"/>
    <property type="evidence" value="ECO:0007669"/>
    <property type="project" value="UniProtKB-KW"/>
</dbReference>
<evidence type="ECO:0000256" key="8">
    <source>
        <dbReference type="RuleBase" id="RU003971"/>
    </source>
</evidence>
<dbReference type="InterPro" id="IPR029030">
    <property type="entry name" value="Caspase-like_dom_sf"/>
</dbReference>
<dbReference type="PROSITE" id="PS01121">
    <property type="entry name" value="CASPASE_HIS"/>
    <property type="match status" value="1"/>
</dbReference>
<evidence type="ECO:0000313" key="13">
    <source>
        <dbReference type="Proteomes" id="UP001152320"/>
    </source>
</evidence>
<dbReference type="EMBL" id="JAIZAY010000020">
    <property type="protein sequence ID" value="KAJ8023178.1"/>
    <property type="molecule type" value="Genomic_DNA"/>
</dbReference>
<dbReference type="PANTHER" id="PTHR22576:SF41">
    <property type="entry name" value="CASPASE 14, APOPTOSIS-RELATED CYSTEINE PEPTIDASE"/>
    <property type="match status" value="1"/>
</dbReference>
<evidence type="ECO:0000256" key="6">
    <source>
        <dbReference type="ARBA" id="ARBA00023145"/>
    </source>
</evidence>
<name>A0A9Q1BF54_HOLLE</name>
<feature type="region of interest" description="Disordered" evidence="9">
    <location>
        <begin position="1"/>
        <end position="31"/>
    </location>
</feature>
<dbReference type="PIRSF" id="PIRSF038001">
    <property type="entry name" value="Caspase_ICE"/>
    <property type="match status" value="1"/>
</dbReference>
<evidence type="ECO:0000256" key="3">
    <source>
        <dbReference type="ARBA" id="ARBA00022703"/>
    </source>
</evidence>
<keyword evidence="3" id="KW-0053">Apoptosis</keyword>
<feature type="domain" description="Caspase family p20" evidence="11">
    <location>
        <begin position="65"/>
        <end position="203"/>
    </location>
</feature>
<dbReference type="SMART" id="SM00115">
    <property type="entry name" value="CASc"/>
    <property type="match status" value="1"/>
</dbReference>
<keyword evidence="6" id="KW-0865">Zymogen</keyword>
<dbReference type="InterPro" id="IPR001309">
    <property type="entry name" value="Pept_C14_p20"/>
</dbReference>
<evidence type="ECO:0000256" key="9">
    <source>
        <dbReference type="SAM" id="MobiDB-lite"/>
    </source>
</evidence>
<dbReference type="Gene3D" id="3.40.50.1460">
    <property type="match status" value="1"/>
</dbReference>
<dbReference type="PRINTS" id="PR00376">
    <property type="entry name" value="IL1BCENZYME"/>
</dbReference>
<dbReference type="GO" id="GO:0004197">
    <property type="term" value="F:cysteine-type endopeptidase activity"/>
    <property type="evidence" value="ECO:0007669"/>
    <property type="project" value="InterPro"/>
</dbReference>
<evidence type="ECO:0000256" key="4">
    <source>
        <dbReference type="ARBA" id="ARBA00022801"/>
    </source>
</evidence>
<dbReference type="InterPro" id="IPR015917">
    <property type="entry name" value="Pept_C14A"/>
</dbReference>
<protein>
    <submittedName>
        <fullName evidence="12">Caspase-6</fullName>
    </submittedName>
</protein>
<dbReference type="GO" id="GO:0006508">
    <property type="term" value="P:proteolysis"/>
    <property type="evidence" value="ECO:0007669"/>
    <property type="project" value="UniProtKB-KW"/>
</dbReference>
<feature type="active site" evidence="7">
    <location>
        <position position="199"/>
    </location>
</feature>
<dbReference type="Pfam" id="PF00656">
    <property type="entry name" value="Peptidase_C14"/>
    <property type="match status" value="1"/>
</dbReference>
<feature type="domain" description="Caspase family p10" evidence="10">
    <location>
        <begin position="229"/>
        <end position="322"/>
    </location>
</feature>
<dbReference type="FunFam" id="3.40.50.1460:FF:000001">
    <property type="entry name" value="Caspase-3 preproprotein"/>
    <property type="match status" value="1"/>
</dbReference>
<reference evidence="12" key="1">
    <citation type="submission" date="2021-10" db="EMBL/GenBank/DDBJ databases">
        <title>Tropical sea cucumber genome reveals ecological adaptation and Cuvierian tubules defense mechanism.</title>
        <authorList>
            <person name="Chen T."/>
        </authorList>
    </citation>
    <scope>NUCLEOTIDE SEQUENCE</scope>
    <source>
        <strain evidence="12">Nanhai2018</strain>
        <tissue evidence="12">Muscle</tissue>
    </source>
</reference>
<dbReference type="PROSITE" id="PS01122">
    <property type="entry name" value="CASPASE_CYS"/>
    <property type="match status" value="1"/>
</dbReference>
<comment type="similarity">
    <text evidence="1 8">Belongs to the peptidase C14A family.</text>
</comment>
<dbReference type="CDD" id="cd00032">
    <property type="entry name" value="CASc"/>
    <property type="match status" value="1"/>
</dbReference>
<keyword evidence="5" id="KW-0788">Thiol protease</keyword>